<evidence type="ECO:0000256" key="1">
    <source>
        <dbReference type="SAM" id="Phobius"/>
    </source>
</evidence>
<protein>
    <recommendedName>
        <fullName evidence="2">Peptidase M28 domain-containing protein</fullName>
    </recommendedName>
</protein>
<dbReference type="EMBL" id="JACHKZ010000012">
    <property type="protein sequence ID" value="MBB6578160.1"/>
    <property type="molecule type" value="Genomic_DNA"/>
</dbReference>
<accession>A0ABR6RG79</accession>
<dbReference type="Proteomes" id="UP000562492">
    <property type="component" value="Unassembled WGS sequence"/>
</dbReference>
<proteinExistence type="predicted"/>
<gene>
    <name evidence="3" type="ORF">HNP33_002240</name>
</gene>
<comment type="caution">
    <text evidence="3">The sequence shown here is derived from an EMBL/GenBank/DDBJ whole genome shotgun (WGS) entry which is preliminary data.</text>
</comment>
<evidence type="ECO:0000313" key="3">
    <source>
        <dbReference type="EMBL" id="MBB6578160.1"/>
    </source>
</evidence>
<keyword evidence="1" id="KW-0472">Membrane</keyword>
<feature type="transmembrane region" description="Helical" evidence="1">
    <location>
        <begin position="26"/>
        <end position="46"/>
    </location>
</feature>
<keyword evidence="1" id="KW-0812">Transmembrane</keyword>
<dbReference type="InterPro" id="IPR045175">
    <property type="entry name" value="M28_fam"/>
</dbReference>
<evidence type="ECO:0000259" key="2">
    <source>
        <dbReference type="Pfam" id="PF04389"/>
    </source>
</evidence>
<dbReference type="Gene3D" id="3.40.630.10">
    <property type="entry name" value="Zn peptidases"/>
    <property type="match status" value="1"/>
</dbReference>
<reference evidence="3 4" key="1">
    <citation type="submission" date="2020-08" db="EMBL/GenBank/DDBJ databases">
        <title>Functional genomics of gut bacteria from endangered species of beetles.</title>
        <authorList>
            <person name="Carlos-Shanley C."/>
        </authorList>
    </citation>
    <scope>NUCLEOTIDE SEQUENCE [LARGE SCALE GENOMIC DNA]</scope>
    <source>
        <strain evidence="3 4">S00124</strain>
    </source>
</reference>
<evidence type="ECO:0000313" key="4">
    <source>
        <dbReference type="Proteomes" id="UP000562492"/>
    </source>
</evidence>
<sequence>MALSTDFTPLSLAVLPRRKRNWLMRLLRVVWIALALLALAGAAAWWQLTYPGVTASALPAAAQPLRGAGGASVERLQAHVRALSENFPGRSFDQPAQLDLAANYIHAQLQALGAAPTRQPVRADGQTPYHNIVVRLGPKKSEAGGDAPLLVIGAHYDTARTNGVAAGSTPDARSHTPGADDNASGVAGLLELARLLVAHPPRQPVELVAYTLEEPPQFRTPQMGSYQHAATLAEARQPLRIMLSLEMIGYFDDKPASQHYPVPGMAAIYPSAGNFLALIGQLSHFAATRETYAQMLGGAQIDAAGTAPLSVRALSAPASLRGIDYSDHQNYWRFGYPALMVTDTSFMRNPHYHRSSDTWDKLDYRRMAQSVNAVLAVALAEPLDPGHGVVPLASQPSR</sequence>
<keyword evidence="1" id="KW-1133">Transmembrane helix</keyword>
<dbReference type="RefSeq" id="WP_221452054.1">
    <property type="nucleotide sequence ID" value="NZ_JACHKZ010000012.1"/>
</dbReference>
<feature type="domain" description="Peptidase M28" evidence="2">
    <location>
        <begin position="131"/>
        <end position="377"/>
    </location>
</feature>
<name>A0ABR6RG79_9BURK</name>
<organism evidence="3 4">
    <name type="scientific">Comamonas odontotermitis</name>
    <dbReference type="NCBI Taxonomy" id="379895"/>
    <lineage>
        <taxon>Bacteria</taxon>
        <taxon>Pseudomonadati</taxon>
        <taxon>Pseudomonadota</taxon>
        <taxon>Betaproteobacteria</taxon>
        <taxon>Burkholderiales</taxon>
        <taxon>Comamonadaceae</taxon>
        <taxon>Comamonas</taxon>
    </lineage>
</organism>
<dbReference type="InterPro" id="IPR007484">
    <property type="entry name" value="Peptidase_M28"/>
</dbReference>
<keyword evidence="4" id="KW-1185">Reference proteome</keyword>
<dbReference type="SUPFAM" id="SSF53187">
    <property type="entry name" value="Zn-dependent exopeptidases"/>
    <property type="match status" value="1"/>
</dbReference>
<dbReference type="PANTHER" id="PTHR12147:SF26">
    <property type="entry name" value="PEPTIDASE M28 DOMAIN-CONTAINING PROTEIN"/>
    <property type="match status" value="1"/>
</dbReference>
<dbReference type="Pfam" id="PF04389">
    <property type="entry name" value="Peptidase_M28"/>
    <property type="match status" value="1"/>
</dbReference>
<dbReference type="PANTHER" id="PTHR12147">
    <property type="entry name" value="METALLOPEPTIDASE M28 FAMILY MEMBER"/>
    <property type="match status" value="1"/>
</dbReference>